<dbReference type="PANTHER" id="PTHR15481">
    <property type="entry name" value="RIBONUCLEIC ACID BINDING PROTEIN S1"/>
    <property type="match status" value="1"/>
</dbReference>
<dbReference type="SUPFAM" id="SSF54928">
    <property type="entry name" value="RNA-binding domain, RBD"/>
    <property type="match status" value="1"/>
</dbReference>
<evidence type="ECO:0000259" key="4">
    <source>
        <dbReference type="Pfam" id="PF00076"/>
    </source>
</evidence>
<name>A0AA41T6U1_SCICA</name>
<dbReference type="Gene3D" id="3.30.70.330">
    <property type="match status" value="1"/>
</dbReference>
<dbReference type="InterPro" id="IPR035979">
    <property type="entry name" value="RBD_domain_sf"/>
</dbReference>
<sequence>MLPVEAAAVPRVCAIPPPGKDPKAAQAPAVSLVHPPHPGAGEAPAHPATPIIAVPLDSPVLLGADMGKVAILLQKPSHQKQEKDNKRQSPSPEPKMHVGSLTRNVTKDNNMEIFSTFAKIKMIDMPVEWVHPHLSKGYACMEFENQMKLRSH</sequence>
<protein>
    <submittedName>
        <fullName evidence="5">RNA-binding protein with serine-rich domain 1</fullName>
    </submittedName>
</protein>
<organism evidence="5 6">
    <name type="scientific">Sciurus carolinensis</name>
    <name type="common">Eastern gray squirrel</name>
    <dbReference type="NCBI Taxonomy" id="30640"/>
    <lineage>
        <taxon>Eukaryota</taxon>
        <taxon>Metazoa</taxon>
        <taxon>Chordata</taxon>
        <taxon>Craniata</taxon>
        <taxon>Vertebrata</taxon>
        <taxon>Euteleostomi</taxon>
        <taxon>Mammalia</taxon>
        <taxon>Eutheria</taxon>
        <taxon>Euarchontoglires</taxon>
        <taxon>Glires</taxon>
        <taxon>Rodentia</taxon>
        <taxon>Sciuromorpha</taxon>
        <taxon>Sciuridae</taxon>
        <taxon>Sciurinae</taxon>
        <taxon>Sciurini</taxon>
        <taxon>Sciurus</taxon>
    </lineage>
</organism>
<comment type="similarity">
    <text evidence="1">Belongs to the splicing factor SR family.</text>
</comment>
<keyword evidence="6" id="KW-1185">Reference proteome</keyword>
<dbReference type="EMBL" id="JAATJV010400800">
    <property type="protein sequence ID" value="MBZ3885554.1"/>
    <property type="molecule type" value="Genomic_DNA"/>
</dbReference>
<keyword evidence="2" id="KW-0694">RNA-binding</keyword>
<reference evidence="5" key="1">
    <citation type="submission" date="2020-03" db="EMBL/GenBank/DDBJ databases">
        <title>Studies in the Genomics of Life Span.</title>
        <authorList>
            <person name="Glass D."/>
        </authorList>
    </citation>
    <scope>NUCLEOTIDE SEQUENCE</scope>
    <source>
        <strain evidence="5">SUZIE</strain>
        <tissue evidence="5">Muscle</tissue>
    </source>
</reference>
<evidence type="ECO:0000256" key="3">
    <source>
        <dbReference type="SAM" id="MobiDB-lite"/>
    </source>
</evidence>
<dbReference type="GO" id="GO:0000398">
    <property type="term" value="P:mRNA splicing, via spliceosome"/>
    <property type="evidence" value="ECO:0007669"/>
    <property type="project" value="TreeGrafter"/>
</dbReference>
<dbReference type="GO" id="GO:0005654">
    <property type="term" value="C:nucleoplasm"/>
    <property type="evidence" value="ECO:0007669"/>
    <property type="project" value="TreeGrafter"/>
</dbReference>
<accession>A0AA41T6U1</accession>
<comment type="caution">
    <text evidence="5">The sequence shown here is derived from an EMBL/GenBank/DDBJ whole genome shotgun (WGS) entry which is preliminary data.</text>
</comment>
<evidence type="ECO:0000256" key="2">
    <source>
        <dbReference type="ARBA" id="ARBA00022884"/>
    </source>
</evidence>
<feature type="domain" description="RRM" evidence="4">
    <location>
        <begin position="98"/>
        <end position="147"/>
    </location>
</feature>
<evidence type="ECO:0000313" key="5">
    <source>
        <dbReference type="EMBL" id="MBZ3885554.1"/>
    </source>
</evidence>
<proteinExistence type="inferred from homology"/>
<evidence type="ECO:0000256" key="1">
    <source>
        <dbReference type="ARBA" id="ARBA00010269"/>
    </source>
</evidence>
<dbReference type="GO" id="GO:0061574">
    <property type="term" value="C:ASAP complex"/>
    <property type="evidence" value="ECO:0007669"/>
    <property type="project" value="TreeGrafter"/>
</dbReference>
<dbReference type="InterPro" id="IPR012677">
    <property type="entry name" value="Nucleotide-bd_a/b_plait_sf"/>
</dbReference>
<dbReference type="Proteomes" id="UP001166674">
    <property type="component" value="Unassembled WGS sequence"/>
</dbReference>
<dbReference type="GO" id="GO:0005737">
    <property type="term" value="C:cytoplasm"/>
    <property type="evidence" value="ECO:0007669"/>
    <property type="project" value="TreeGrafter"/>
</dbReference>
<gene>
    <name evidence="5" type="ORF">SUZIE_183515</name>
</gene>
<dbReference type="GO" id="GO:0003723">
    <property type="term" value="F:RNA binding"/>
    <property type="evidence" value="ECO:0007669"/>
    <property type="project" value="UniProtKB-KW"/>
</dbReference>
<dbReference type="AlphaFoldDB" id="A0AA41T6U1"/>
<evidence type="ECO:0000313" key="6">
    <source>
        <dbReference type="Proteomes" id="UP001166674"/>
    </source>
</evidence>
<dbReference type="InterPro" id="IPR000504">
    <property type="entry name" value="RRM_dom"/>
</dbReference>
<feature type="region of interest" description="Disordered" evidence="3">
    <location>
        <begin position="73"/>
        <end position="102"/>
    </location>
</feature>
<dbReference type="Pfam" id="PF00076">
    <property type="entry name" value="RRM_1"/>
    <property type="match status" value="1"/>
</dbReference>
<dbReference type="PANTHER" id="PTHR15481:SF2">
    <property type="entry name" value="RNA-BINDING PROTEIN WITH SERINE-RICH DOMAIN 1"/>
    <property type="match status" value="1"/>
</dbReference>